<dbReference type="EMBL" id="GFDG01002609">
    <property type="protein sequence ID" value="JAV16190.1"/>
    <property type="molecule type" value="Transcribed_RNA"/>
</dbReference>
<keyword evidence="3 5" id="KW-1133">Transmembrane helix</keyword>
<organism evidence="6">
    <name type="scientific">Haematobia irritans</name>
    <name type="common">Horn fly</name>
    <name type="synonym">Conops irritans</name>
    <dbReference type="NCBI Taxonomy" id="7368"/>
    <lineage>
        <taxon>Eukaryota</taxon>
        <taxon>Metazoa</taxon>
        <taxon>Ecdysozoa</taxon>
        <taxon>Arthropoda</taxon>
        <taxon>Hexapoda</taxon>
        <taxon>Insecta</taxon>
        <taxon>Pterygota</taxon>
        <taxon>Neoptera</taxon>
        <taxon>Endopterygota</taxon>
        <taxon>Diptera</taxon>
        <taxon>Brachycera</taxon>
        <taxon>Muscomorpha</taxon>
        <taxon>Muscoidea</taxon>
        <taxon>Muscidae</taxon>
        <taxon>Haematobia</taxon>
    </lineage>
</organism>
<evidence type="ECO:0000256" key="5">
    <source>
        <dbReference type="SAM" id="Phobius"/>
    </source>
</evidence>
<accession>A0A1L8EBR5</accession>
<comment type="subcellular location">
    <subcellularLocation>
        <location evidence="1">Membrane</location>
        <topology evidence="1">Single-pass membrane protein</topology>
    </subcellularLocation>
</comment>
<feature type="transmembrane region" description="Helical" evidence="5">
    <location>
        <begin position="20"/>
        <end position="39"/>
    </location>
</feature>
<evidence type="ECO:0000256" key="2">
    <source>
        <dbReference type="ARBA" id="ARBA00022692"/>
    </source>
</evidence>
<evidence type="ECO:0000313" key="6">
    <source>
        <dbReference type="EMBL" id="JAV16190.1"/>
    </source>
</evidence>
<dbReference type="AlphaFoldDB" id="A0A1L8EBR5"/>
<evidence type="ECO:0000256" key="3">
    <source>
        <dbReference type="ARBA" id="ARBA00022989"/>
    </source>
</evidence>
<keyword evidence="2 5" id="KW-0812">Transmembrane</keyword>
<dbReference type="Pfam" id="PF14880">
    <property type="entry name" value="COX14"/>
    <property type="match status" value="1"/>
</dbReference>
<name>A0A1L8EBR5_HAEIR</name>
<evidence type="ECO:0000256" key="1">
    <source>
        <dbReference type="ARBA" id="ARBA00004167"/>
    </source>
</evidence>
<protein>
    <submittedName>
        <fullName evidence="6">Putative cytochrome oxidase c assembly</fullName>
    </submittedName>
</protein>
<dbReference type="InterPro" id="IPR029208">
    <property type="entry name" value="COX14"/>
</dbReference>
<proteinExistence type="predicted"/>
<sequence>MQKKRIGGSSLLDKLHRGAVYTCVGITLYGTFLLGMRGWRYYTVVRPERQKAELKMLEEGASTNDRDTAKELKF</sequence>
<evidence type="ECO:0000256" key="4">
    <source>
        <dbReference type="ARBA" id="ARBA00023136"/>
    </source>
</evidence>
<dbReference type="GO" id="GO:0016020">
    <property type="term" value="C:membrane"/>
    <property type="evidence" value="ECO:0007669"/>
    <property type="project" value="UniProtKB-SubCell"/>
</dbReference>
<reference evidence="6" key="1">
    <citation type="submission" date="2017-01" db="EMBL/GenBank/DDBJ databases">
        <title>An insight into the sialome and mialome of the horn fly, Haematobia irritans.</title>
        <authorList>
            <person name="Breijo M."/>
            <person name="Boiani M."/>
            <person name="Ures X."/>
            <person name="Rocha S."/>
            <person name="Sequeira M."/>
            <person name="Ribeiro J.M."/>
        </authorList>
    </citation>
    <scope>NUCLEOTIDE SEQUENCE</scope>
</reference>
<keyword evidence="4 5" id="KW-0472">Membrane</keyword>